<protein>
    <submittedName>
        <fullName evidence="2">Uncharacterized protein</fullName>
    </submittedName>
</protein>
<feature type="region of interest" description="Disordered" evidence="1">
    <location>
        <begin position="853"/>
        <end position="891"/>
    </location>
</feature>
<feature type="compositionally biased region" description="Acidic residues" evidence="1">
    <location>
        <begin position="164"/>
        <end position="176"/>
    </location>
</feature>
<feature type="region of interest" description="Disordered" evidence="1">
    <location>
        <begin position="253"/>
        <end position="272"/>
    </location>
</feature>
<reference evidence="3" key="1">
    <citation type="submission" date="2015-09" db="EMBL/GenBank/DDBJ databases">
        <authorList>
            <consortium name="Pathogen Informatics"/>
        </authorList>
    </citation>
    <scope>NUCLEOTIDE SEQUENCE [LARGE SCALE GENOMIC DNA]</scope>
    <source>
        <strain evidence="3">Lake Konstanz</strain>
    </source>
</reference>
<dbReference type="Proteomes" id="UP000051952">
    <property type="component" value="Unassembled WGS sequence"/>
</dbReference>
<keyword evidence="3" id="KW-1185">Reference proteome</keyword>
<dbReference type="EMBL" id="CYKH01000322">
    <property type="protein sequence ID" value="CUF43117.1"/>
    <property type="molecule type" value="Genomic_DNA"/>
</dbReference>
<feature type="compositionally biased region" description="Low complexity" evidence="1">
    <location>
        <begin position="869"/>
        <end position="891"/>
    </location>
</feature>
<organism evidence="2 3">
    <name type="scientific">Bodo saltans</name>
    <name type="common">Flagellated protozoan</name>
    <dbReference type="NCBI Taxonomy" id="75058"/>
    <lineage>
        <taxon>Eukaryota</taxon>
        <taxon>Discoba</taxon>
        <taxon>Euglenozoa</taxon>
        <taxon>Kinetoplastea</taxon>
        <taxon>Metakinetoplastina</taxon>
        <taxon>Eubodonida</taxon>
        <taxon>Bodonidae</taxon>
        <taxon>Bodo</taxon>
    </lineage>
</organism>
<feature type="compositionally biased region" description="Low complexity" evidence="1">
    <location>
        <begin position="184"/>
        <end position="193"/>
    </location>
</feature>
<feature type="compositionally biased region" description="Basic and acidic residues" evidence="1">
    <location>
        <begin position="560"/>
        <end position="575"/>
    </location>
</feature>
<feature type="region of interest" description="Disordered" evidence="1">
    <location>
        <begin position="716"/>
        <end position="744"/>
    </location>
</feature>
<feature type="region of interest" description="Disordered" evidence="1">
    <location>
        <begin position="508"/>
        <end position="544"/>
    </location>
</feature>
<evidence type="ECO:0000313" key="3">
    <source>
        <dbReference type="Proteomes" id="UP000051952"/>
    </source>
</evidence>
<dbReference type="VEuPathDB" id="TriTrypDB:BSAL_62470"/>
<feature type="region of interest" description="Disordered" evidence="1">
    <location>
        <begin position="158"/>
        <end position="243"/>
    </location>
</feature>
<feature type="compositionally biased region" description="Basic residues" evidence="1">
    <location>
        <begin position="258"/>
        <end position="271"/>
    </location>
</feature>
<feature type="region of interest" description="Disordered" evidence="1">
    <location>
        <begin position="560"/>
        <end position="594"/>
    </location>
</feature>
<accession>A0A0S4IRW7</accession>
<evidence type="ECO:0000313" key="2">
    <source>
        <dbReference type="EMBL" id="CUF43117.1"/>
    </source>
</evidence>
<sequence>MFCGSLHAALIDVAESQRSVSSAIAASLSSSSFAHWERIAFTPGASDELTTGQQFRFEALLPMHVADTQKTPFAMQQQQQRHDASFARRKEASSQYQGTNNCYGEAVQEDKKQIFSTPSDVFRAADENGSPLYRQINSMAANAKTWWGVSPLGAVALHHQHDGDNDDNNEDDDDNPDGVAGRLVASPSAVSASDAKEPMASRKLSFGGQALVESPHQHQKQHATTTSPSAVSASDAKEPMASRKLSFGGQALVESPHQHQKQHATTTRHSRQQVPLLPTLHYRVGVYVGTNSLLVFDAAGAHVASVPFSSLVTIGWRPSLSNTIPLEGDSSSSHVNAMKFRKEFAGESNVHNSQNALGRSSNHDAAATVALAEVPPALPYAELEIITGNVTFHRDQPNDGDHYAHGDPNATAERTCCVDIVVVLCGAGVDGVQHLNGVKSQLEERWAAYLSAGGAERSSVLQSLAAAAVSHPNDSSSSSSISTTSGPQHLSIASLVTTGSPLMRRSNQQSHTLFEQQQQHGHHKEEGLLGHGSQHRHQQRFWKPPTEAILYSRSTYGSISRDEYNNDDGINRRDSAVASSSRRSGDTNAPQEQLDIEAMSPWRQREVRQEQLDLQRATRKLVLNATSLAVAPLSSTLRRDLASHHKKIDLEYTHGGGSGAPSHPSAAWRATAAETSGLDIDISVIGPTVEIPVAVPPGGNKAEDSHLHRAYEVMLQQQDRRKRQQQLRDSTTTTRIPQDDISRDQSSDLWRAVSTMERVDVSLITSTVLPPKKHGAPAAGPMVGGDETHDMQASSSIQYRSGTTIIRHEEQNEKKISISPAVVYSPSSSLNNFHLPPPSPAEATVAARHFPSSAGRTTTTTSTEHRFISSPLPTTPLSTQPHQSQPQSSTSRIEYPLTCVRCGTIFDLRFRADHLRTCTGGAAS</sequence>
<evidence type="ECO:0000256" key="1">
    <source>
        <dbReference type="SAM" id="MobiDB-lite"/>
    </source>
</evidence>
<feature type="compositionally biased region" description="Low complexity" evidence="1">
    <location>
        <begin position="223"/>
        <end position="234"/>
    </location>
</feature>
<proteinExistence type="predicted"/>
<gene>
    <name evidence="2" type="ORF">BSAL_62470</name>
</gene>
<name>A0A0S4IRW7_BODSA</name>
<dbReference type="AlphaFoldDB" id="A0A0S4IRW7"/>